<reference evidence="3 4" key="1">
    <citation type="submission" date="2020-04" db="EMBL/GenBank/DDBJ databases">
        <title>Ramlibacter sp. G-1-2-2 isolated from soil.</title>
        <authorList>
            <person name="Dahal R.H."/>
        </authorList>
    </citation>
    <scope>NUCLEOTIDE SEQUENCE [LARGE SCALE GENOMIC DNA]</scope>
    <source>
        <strain evidence="3 4">G-1-2-2</strain>
    </source>
</reference>
<sequence length="714" mass="78552">MSAALLSGHWFRVAALKPALRPQVRIQRHVYRGQVWYLLHDLASGENFRLNPAGYAFVRELDGKRSLQQLWDALVARRQENTPTQAEIVQVLGQLNAADLVQVDGTPDVAELLQRGGRRKRRQRLSRWLNPMSIKLPLWDPDAALAAAAAWVPRLPPALWLLASLLGGAVAIVLAAENWSELTRDFGQRLLATSNLWLLALVFPLLKAVHELAHGFAVKRGGGEVHDMGLMFLVFYPVPYVDASAAHAFPGKWQRAWVCAAGMVAELWLAMLALFAWLALEPGPLRAVAYNIAVLGSVTTLVFNANPLLRYDGYYMLADLLEIPNLGARSTRYWQYLATRYVFGVRDAKPFPATRGEKRWFLVYASLALVYRLAVTLAISWFIGQHYFGLGVLLAGWSVLAGVLLPVARALAALFTDPRFVARASRVWLVLSGTLGAAVLLLFVLPLPHHTRVEGVLWLPEQATVRAGADGFVERLQPPGSAVQSGDVVMVMANPLLAARIAQQQGRVDEVAAKLDAVWGTQPAQATQLGETLAQERAQLQRLQDEAAQLRARSRAAGSLLIERADDQPGRFVHKGDIVAHVLGEYRPVVRLVVQQADVAFVQADVRSVEVRLPQQPGAPMQATLVRSVPKAAPELPSAALGQGGGGRLLVDPRDERQVKAMESLFEFEAALPPERHLPHLGSRAYVSVEHSPEAVGWRWWRAGRRALLSQLGV</sequence>
<dbReference type="RefSeq" id="WP_169420182.1">
    <property type="nucleotide sequence ID" value="NZ_JABBFX010000002.1"/>
</dbReference>
<dbReference type="AlphaFoldDB" id="A0A848H7H1"/>
<feature type="transmembrane region" description="Helical" evidence="2">
    <location>
        <begin position="290"/>
        <end position="309"/>
    </location>
</feature>
<name>A0A848H7H1_9BURK</name>
<dbReference type="Pfam" id="PF05402">
    <property type="entry name" value="PqqD"/>
    <property type="match status" value="1"/>
</dbReference>
<evidence type="ECO:0000256" key="1">
    <source>
        <dbReference type="SAM" id="Coils"/>
    </source>
</evidence>
<feature type="transmembrane region" description="Helical" evidence="2">
    <location>
        <begin position="256"/>
        <end position="278"/>
    </location>
</feature>
<keyword evidence="4" id="KW-1185">Reference proteome</keyword>
<feature type="transmembrane region" description="Helical" evidence="2">
    <location>
        <begin position="190"/>
        <end position="209"/>
    </location>
</feature>
<dbReference type="GO" id="GO:0016020">
    <property type="term" value="C:membrane"/>
    <property type="evidence" value="ECO:0007669"/>
    <property type="project" value="InterPro"/>
</dbReference>
<accession>A0A848H7H1</accession>
<dbReference type="GO" id="GO:0005737">
    <property type="term" value="C:cytoplasm"/>
    <property type="evidence" value="ECO:0007669"/>
    <property type="project" value="TreeGrafter"/>
</dbReference>
<dbReference type="InterPro" id="IPR001193">
    <property type="entry name" value="MBTPS2"/>
</dbReference>
<protein>
    <submittedName>
        <fullName evidence="3">PqqD family peptide modification chaperone</fullName>
    </submittedName>
</protein>
<organism evidence="3 4">
    <name type="scientific">Ramlibacter agri</name>
    <dbReference type="NCBI Taxonomy" id="2728837"/>
    <lineage>
        <taxon>Bacteria</taxon>
        <taxon>Pseudomonadati</taxon>
        <taxon>Pseudomonadota</taxon>
        <taxon>Betaproteobacteria</taxon>
        <taxon>Burkholderiales</taxon>
        <taxon>Comamonadaceae</taxon>
        <taxon>Ramlibacter</taxon>
    </lineage>
</organism>
<dbReference type="GO" id="GO:0031293">
    <property type="term" value="P:membrane protein intracellular domain proteolysis"/>
    <property type="evidence" value="ECO:0007669"/>
    <property type="project" value="TreeGrafter"/>
</dbReference>
<keyword evidence="2" id="KW-0812">Transmembrane</keyword>
<dbReference type="GO" id="GO:0004222">
    <property type="term" value="F:metalloendopeptidase activity"/>
    <property type="evidence" value="ECO:0007669"/>
    <property type="project" value="InterPro"/>
</dbReference>
<dbReference type="Gene3D" id="1.10.10.1150">
    <property type="entry name" value="Coenzyme PQQ synthesis protein D (PqqD)"/>
    <property type="match status" value="1"/>
</dbReference>
<feature type="transmembrane region" description="Helical" evidence="2">
    <location>
        <begin position="158"/>
        <end position="178"/>
    </location>
</feature>
<evidence type="ECO:0000256" key="2">
    <source>
        <dbReference type="SAM" id="Phobius"/>
    </source>
</evidence>
<proteinExistence type="predicted"/>
<comment type="caution">
    <text evidence="3">The sequence shown here is derived from an EMBL/GenBank/DDBJ whole genome shotgun (WGS) entry which is preliminary data.</text>
</comment>
<dbReference type="InterPro" id="IPR041881">
    <property type="entry name" value="PqqD_sf"/>
</dbReference>
<dbReference type="PANTHER" id="PTHR13325">
    <property type="entry name" value="PROTEASE M50 MEMBRANE-BOUND TRANSCRIPTION FACTOR SITE 2 PROTEASE"/>
    <property type="match status" value="1"/>
</dbReference>
<dbReference type="Proteomes" id="UP000541185">
    <property type="component" value="Unassembled WGS sequence"/>
</dbReference>
<feature type="transmembrane region" description="Helical" evidence="2">
    <location>
        <begin position="427"/>
        <end position="447"/>
    </location>
</feature>
<dbReference type="PANTHER" id="PTHR13325:SF3">
    <property type="entry name" value="MEMBRANE-BOUND TRANSCRIPTION FACTOR SITE-2 PROTEASE"/>
    <property type="match status" value="1"/>
</dbReference>
<feature type="coiled-coil region" evidence="1">
    <location>
        <begin position="526"/>
        <end position="560"/>
    </location>
</feature>
<keyword evidence="2" id="KW-1133">Transmembrane helix</keyword>
<dbReference type="InterPro" id="IPR008792">
    <property type="entry name" value="PQQD"/>
</dbReference>
<keyword evidence="2" id="KW-0472">Membrane</keyword>
<keyword evidence="1" id="KW-0175">Coiled coil</keyword>
<dbReference type="EMBL" id="JABBFX010000002">
    <property type="protein sequence ID" value="NML45872.1"/>
    <property type="molecule type" value="Genomic_DNA"/>
</dbReference>
<feature type="transmembrane region" description="Helical" evidence="2">
    <location>
        <begin position="229"/>
        <end position="249"/>
    </location>
</feature>
<gene>
    <name evidence="3" type="ORF">HHL11_19140</name>
</gene>
<feature type="transmembrane region" description="Helical" evidence="2">
    <location>
        <begin position="390"/>
        <end position="415"/>
    </location>
</feature>
<feature type="transmembrane region" description="Helical" evidence="2">
    <location>
        <begin position="361"/>
        <end position="384"/>
    </location>
</feature>
<evidence type="ECO:0000313" key="3">
    <source>
        <dbReference type="EMBL" id="NML45872.1"/>
    </source>
</evidence>
<evidence type="ECO:0000313" key="4">
    <source>
        <dbReference type="Proteomes" id="UP000541185"/>
    </source>
</evidence>